<gene>
    <name evidence="9" type="primary">FK506-bp2</name>
    <name evidence="9" type="ORF">AK812_SmicGene20760</name>
</gene>
<dbReference type="SUPFAM" id="SSF54534">
    <property type="entry name" value="FKBP-like"/>
    <property type="match status" value="1"/>
</dbReference>
<organism evidence="9 10">
    <name type="scientific">Symbiodinium microadriaticum</name>
    <name type="common">Dinoflagellate</name>
    <name type="synonym">Zooxanthella microadriatica</name>
    <dbReference type="NCBI Taxonomy" id="2951"/>
    <lineage>
        <taxon>Eukaryota</taxon>
        <taxon>Sar</taxon>
        <taxon>Alveolata</taxon>
        <taxon>Dinophyceae</taxon>
        <taxon>Suessiales</taxon>
        <taxon>Symbiodiniaceae</taxon>
        <taxon>Symbiodinium</taxon>
    </lineage>
</organism>
<dbReference type="InterPro" id="IPR008978">
    <property type="entry name" value="HSP20-like_chaperone"/>
</dbReference>
<dbReference type="EC" id="5.2.1.8" evidence="2 5"/>
<dbReference type="Gene3D" id="3.10.50.40">
    <property type="match status" value="1"/>
</dbReference>
<feature type="domain" description="PPIase FKBP-type" evidence="7">
    <location>
        <begin position="85"/>
        <end position="173"/>
    </location>
</feature>
<evidence type="ECO:0000256" key="4">
    <source>
        <dbReference type="ARBA" id="ARBA00023235"/>
    </source>
</evidence>
<evidence type="ECO:0000256" key="6">
    <source>
        <dbReference type="SAM" id="MobiDB-lite"/>
    </source>
</evidence>
<dbReference type="InterPro" id="IPR046357">
    <property type="entry name" value="PPIase_dom_sf"/>
</dbReference>
<dbReference type="Gene3D" id="2.60.40.790">
    <property type="match status" value="1"/>
</dbReference>
<feature type="region of interest" description="Disordered" evidence="6">
    <location>
        <begin position="178"/>
        <end position="197"/>
    </location>
</feature>
<evidence type="ECO:0000256" key="5">
    <source>
        <dbReference type="PROSITE-ProRule" id="PRU00277"/>
    </source>
</evidence>
<keyword evidence="10" id="KW-1185">Reference proteome</keyword>
<sequence length="470" mass="52266">MALSFTPSLAQHAAAPPRLCQAQARSLPRDCRRLSWGTGLAAAALAAALPQRRGRPGGSSVARRARLEKFVIRDAKYPDETPNEGDLVRIHYMGKLSDGTCFDNSRTRGVPFEFVLGESDVIDGWEALIPTMALQEKAELVCPPEYAYGEEGVEGIIPPNETLTFRVELLDIGRPMEDEKDEDVVDVGSDAEEDEEEANFWDKEEQRESGRGAAFTWEASGSGKEILIRIPLDDDVRVKQIKFNVTSTSLMCKIADKVIVDGTLFAQVLTDDSFWDFEKRDGKAYLLITLGKTDPSIKWDSVLEGGDMPAADSVEVLGGDEGSSGRRQYKRLLVRRRRHEGSTGRRSISPRLFGSVLMAFTTCQSSNLGHFHVGQAHAFGFERIEAVGSYLVMARQDGRLTLLFLDPCRKDLAQRLEDRSCNVEHRGADEDVPQALRRVSPEIVVVRSSVVKSYSSTAFEPFLMMIWERS</sequence>
<dbReference type="Pfam" id="PF04969">
    <property type="entry name" value="CS"/>
    <property type="match status" value="1"/>
</dbReference>
<name>A0A1Q9DP67_SYMMI</name>
<dbReference type="SUPFAM" id="SSF49764">
    <property type="entry name" value="HSP20-like chaperones"/>
    <property type="match status" value="1"/>
</dbReference>
<comment type="catalytic activity">
    <reaction evidence="1 5">
        <text>[protein]-peptidylproline (omega=180) = [protein]-peptidylproline (omega=0)</text>
        <dbReference type="Rhea" id="RHEA:16237"/>
        <dbReference type="Rhea" id="RHEA-COMP:10747"/>
        <dbReference type="Rhea" id="RHEA-COMP:10748"/>
        <dbReference type="ChEBI" id="CHEBI:83833"/>
        <dbReference type="ChEBI" id="CHEBI:83834"/>
        <dbReference type="EC" id="5.2.1.8"/>
    </reaction>
</comment>
<evidence type="ECO:0000256" key="3">
    <source>
        <dbReference type="ARBA" id="ARBA00023110"/>
    </source>
</evidence>
<feature type="domain" description="CS" evidence="8">
    <location>
        <begin position="210"/>
        <end position="303"/>
    </location>
</feature>
<accession>A0A1Q9DP67</accession>
<evidence type="ECO:0000259" key="7">
    <source>
        <dbReference type="PROSITE" id="PS50059"/>
    </source>
</evidence>
<dbReference type="PANTHER" id="PTHR10516">
    <property type="entry name" value="PEPTIDYL-PROLYL CIS-TRANS ISOMERASE"/>
    <property type="match status" value="1"/>
</dbReference>
<dbReference type="PANTHER" id="PTHR10516:SF443">
    <property type="entry name" value="FK506-BINDING PROTEIN 59-RELATED"/>
    <property type="match status" value="1"/>
</dbReference>
<dbReference type="GO" id="GO:0003755">
    <property type="term" value="F:peptidyl-prolyl cis-trans isomerase activity"/>
    <property type="evidence" value="ECO:0007669"/>
    <property type="project" value="UniProtKB-KW"/>
</dbReference>
<dbReference type="Proteomes" id="UP000186817">
    <property type="component" value="Unassembled WGS sequence"/>
</dbReference>
<reference evidence="9 10" key="1">
    <citation type="submission" date="2016-02" db="EMBL/GenBank/DDBJ databases">
        <title>Genome analysis of coral dinoflagellate symbionts highlights evolutionary adaptations to a symbiotic lifestyle.</title>
        <authorList>
            <person name="Aranda M."/>
            <person name="Li Y."/>
            <person name="Liew Y.J."/>
            <person name="Baumgarten S."/>
            <person name="Simakov O."/>
            <person name="Wilson M."/>
            <person name="Piel J."/>
            <person name="Ashoor H."/>
            <person name="Bougouffa S."/>
            <person name="Bajic V.B."/>
            <person name="Ryu T."/>
            <person name="Ravasi T."/>
            <person name="Bayer T."/>
            <person name="Micklem G."/>
            <person name="Kim H."/>
            <person name="Bhak J."/>
            <person name="Lajeunesse T.C."/>
            <person name="Voolstra C.R."/>
        </authorList>
    </citation>
    <scope>NUCLEOTIDE SEQUENCE [LARGE SCALE GENOMIC DNA]</scope>
    <source>
        <strain evidence="9 10">CCMP2467</strain>
    </source>
</reference>
<evidence type="ECO:0000256" key="2">
    <source>
        <dbReference type="ARBA" id="ARBA00013194"/>
    </source>
</evidence>
<dbReference type="InterPro" id="IPR050689">
    <property type="entry name" value="FKBP-type_PPIase"/>
</dbReference>
<dbReference type="PROSITE" id="PS50059">
    <property type="entry name" value="FKBP_PPIASE"/>
    <property type="match status" value="1"/>
</dbReference>
<dbReference type="CDD" id="cd06467">
    <property type="entry name" value="p23_NUDC_like"/>
    <property type="match status" value="1"/>
</dbReference>
<dbReference type="AlphaFoldDB" id="A0A1Q9DP67"/>
<evidence type="ECO:0000313" key="9">
    <source>
        <dbReference type="EMBL" id="OLP96948.1"/>
    </source>
</evidence>
<evidence type="ECO:0000259" key="8">
    <source>
        <dbReference type="PROSITE" id="PS51203"/>
    </source>
</evidence>
<dbReference type="InterPro" id="IPR007052">
    <property type="entry name" value="CS_dom"/>
</dbReference>
<proteinExistence type="predicted"/>
<dbReference type="PROSITE" id="PS51203">
    <property type="entry name" value="CS"/>
    <property type="match status" value="1"/>
</dbReference>
<evidence type="ECO:0000256" key="1">
    <source>
        <dbReference type="ARBA" id="ARBA00000971"/>
    </source>
</evidence>
<comment type="caution">
    <text evidence="9">The sequence shown here is derived from an EMBL/GenBank/DDBJ whole genome shotgun (WGS) entry which is preliminary data.</text>
</comment>
<evidence type="ECO:0000313" key="10">
    <source>
        <dbReference type="Proteomes" id="UP000186817"/>
    </source>
</evidence>
<dbReference type="InterPro" id="IPR001179">
    <property type="entry name" value="PPIase_FKBP_dom"/>
</dbReference>
<keyword evidence="4 5" id="KW-0413">Isomerase</keyword>
<dbReference type="Pfam" id="PF00254">
    <property type="entry name" value="FKBP_C"/>
    <property type="match status" value="1"/>
</dbReference>
<protein>
    <recommendedName>
        <fullName evidence="2 5">peptidylprolyl isomerase</fullName>
        <ecNumber evidence="2 5">5.2.1.8</ecNumber>
    </recommendedName>
</protein>
<dbReference type="EMBL" id="LSRX01000450">
    <property type="protein sequence ID" value="OLP96948.1"/>
    <property type="molecule type" value="Genomic_DNA"/>
</dbReference>
<dbReference type="FunFam" id="3.10.50.40:FF:000006">
    <property type="entry name" value="Peptidyl-prolyl cis-trans isomerase"/>
    <property type="match status" value="1"/>
</dbReference>
<keyword evidence="3 5" id="KW-0697">Rotamase</keyword>
<dbReference type="OrthoDB" id="1902587at2759"/>